<dbReference type="EMBL" id="JAVLVT010000010">
    <property type="protein sequence ID" value="MDS1272301.1"/>
    <property type="molecule type" value="Genomic_DNA"/>
</dbReference>
<organism evidence="2 3">
    <name type="scientific">Lipingzhangella rawalii</name>
    <dbReference type="NCBI Taxonomy" id="2055835"/>
    <lineage>
        <taxon>Bacteria</taxon>
        <taxon>Bacillati</taxon>
        <taxon>Actinomycetota</taxon>
        <taxon>Actinomycetes</taxon>
        <taxon>Streptosporangiales</taxon>
        <taxon>Nocardiopsidaceae</taxon>
        <taxon>Lipingzhangella</taxon>
    </lineage>
</organism>
<evidence type="ECO:0000313" key="3">
    <source>
        <dbReference type="Proteomes" id="UP001250214"/>
    </source>
</evidence>
<evidence type="ECO:0000313" key="2">
    <source>
        <dbReference type="EMBL" id="MDS1272301.1"/>
    </source>
</evidence>
<comment type="caution">
    <text evidence="2">The sequence shown here is derived from an EMBL/GenBank/DDBJ whole genome shotgun (WGS) entry which is preliminary data.</text>
</comment>
<accession>A0ABU2HAJ5</accession>
<gene>
    <name evidence="2" type="ORF">RIF23_18585</name>
</gene>
<name>A0ABU2HAJ5_9ACTN</name>
<sequence length="192" mass="19276">MFSSPEATAGWRRYVTGVPAAGLATAGGTAPAGPRGPQVCAFEYPPSGGGRPLFPPDDGDDPGGDAWARGFYGGPPGIGVWGWSPEPIPGLLGPPIQLRWPRMPGWLRRLTGQDESVPDEGGDTDPGTEGGSGGSGQCRRVPVALPALPGFAPALAGAGLLAGLRSALMDVLGLRGGRFGPLGSGCPGRGRG</sequence>
<reference evidence="3" key="1">
    <citation type="submission" date="2023-07" db="EMBL/GenBank/DDBJ databases">
        <title>Novel species in the genus Lipingzhangella isolated from Sambhar Salt Lake.</title>
        <authorList>
            <person name="Jiya N."/>
            <person name="Kajale S."/>
            <person name="Sharma A."/>
        </authorList>
    </citation>
    <scope>NUCLEOTIDE SEQUENCE [LARGE SCALE GENOMIC DNA]</scope>
    <source>
        <strain evidence="3">LS1_29</strain>
    </source>
</reference>
<evidence type="ECO:0000256" key="1">
    <source>
        <dbReference type="SAM" id="MobiDB-lite"/>
    </source>
</evidence>
<keyword evidence="3" id="KW-1185">Reference proteome</keyword>
<proteinExistence type="predicted"/>
<dbReference type="Proteomes" id="UP001250214">
    <property type="component" value="Unassembled WGS sequence"/>
</dbReference>
<protein>
    <submittedName>
        <fullName evidence="2">Uncharacterized protein</fullName>
    </submittedName>
</protein>
<dbReference type="RefSeq" id="WP_310913870.1">
    <property type="nucleotide sequence ID" value="NZ_JAVLVT010000010.1"/>
</dbReference>
<feature type="region of interest" description="Disordered" evidence="1">
    <location>
        <begin position="112"/>
        <end position="138"/>
    </location>
</feature>